<gene>
    <name evidence="1" type="ORF">ABIE13_001498</name>
</gene>
<sequence>MKLRELFFNGPRWACAAFALLAPYGPGVFAHEPVARCWLLDEDLVRCRGLTNDGDALPGAQMDVMTHSGLTVVQGKLDRDSTLTFRKPQEPFYVLFEIGPGLQAIVEQEEIRSPSARERKETWLRR</sequence>
<proteinExistence type="predicted"/>
<accession>A0ABV2Q5T4</accession>
<organism evidence="1 2">
    <name type="scientific">Ottowia thiooxydans</name>
    <dbReference type="NCBI Taxonomy" id="219182"/>
    <lineage>
        <taxon>Bacteria</taxon>
        <taxon>Pseudomonadati</taxon>
        <taxon>Pseudomonadota</taxon>
        <taxon>Betaproteobacteria</taxon>
        <taxon>Burkholderiales</taxon>
        <taxon>Comamonadaceae</taxon>
        <taxon>Ottowia</taxon>
    </lineage>
</organism>
<name>A0ABV2Q5T4_9BURK</name>
<evidence type="ECO:0000313" key="1">
    <source>
        <dbReference type="EMBL" id="MET4576389.1"/>
    </source>
</evidence>
<protein>
    <submittedName>
        <fullName evidence="1">Uncharacterized protein</fullName>
    </submittedName>
</protein>
<reference evidence="1 2" key="1">
    <citation type="submission" date="2024-06" db="EMBL/GenBank/DDBJ databases">
        <title>Sorghum-associated microbial communities from plants grown in Nebraska, USA.</title>
        <authorList>
            <person name="Schachtman D."/>
        </authorList>
    </citation>
    <scope>NUCLEOTIDE SEQUENCE [LARGE SCALE GENOMIC DNA]</scope>
    <source>
        <strain evidence="1 2">2709</strain>
    </source>
</reference>
<dbReference type="RefSeq" id="WP_354442474.1">
    <property type="nucleotide sequence ID" value="NZ_JBEPSH010000003.1"/>
</dbReference>
<evidence type="ECO:0000313" key="2">
    <source>
        <dbReference type="Proteomes" id="UP001549320"/>
    </source>
</evidence>
<dbReference type="EMBL" id="JBEPSH010000003">
    <property type="protein sequence ID" value="MET4576389.1"/>
    <property type="molecule type" value="Genomic_DNA"/>
</dbReference>
<comment type="caution">
    <text evidence="1">The sequence shown here is derived from an EMBL/GenBank/DDBJ whole genome shotgun (WGS) entry which is preliminary data.</text>
</comment>
<keyword evidence="2" id="KW-1185">Reference proteome</keyword>
<dbReference type="Proteomes" id="UP001549320">
    <property type="component" value="Unassembled WGS sequence"/>
</dbReference>